<evidence type="ECO:0000313" key="11">
    <source>
        <dbReference type="EMBL" id="QBM86601.1"/>
    </source>
</evidence>
<keyword evidence="11" id="KW-0675">Receptor</keyword>
<keyword evidence="12" id="KW-1185">Reference proteome</keyword>
<keyword evidence="5" id="KW-0653">Protein transport</keyword>
<dbReference type="Pfam" id="PF10642">
    <property type="entry name" value="Tom5"/>
    <property type="match status" value="1"/>
</dbReference>
<keyword evidence="2" id="KW-0813">Transport</keyword>
<evidence type="ECO:0000256" key="7">
    <source>
        <dbReference type="ARBA" id="ARBA00023128"/>
    </source>
</evidence>
<name>A0A4P6XLI6_9ASCO</name>
<evidence type="ECO:0000256" key="8">
    <source>
        <dbReference type="ARBA" id="ARBA00023136"/>
    </source>
</evidence>
<organism evidence="11 12">
    <name type="scientific">Metschnikowia aff. pulcherrima</name>
    <dbReference type="NCBI Taxonomy" id="2163413"/>
    <lineage>
        <taxon>Eukaryota</taxon>
        <taxon>Fungi</taxon>
        <taxon>Dikarya</taxon>
        <taxon>Ascomycota</taxon>
        <taxon>Saccharomycotina</taxon>
        <taxon>Pichiomycetes</taxon>
        <taxon>Metschnikowiaceae</taxon>
        <taxon>Metschnikowia</taxon>
    </lineage>
</organism>
<dbReference type="GO" id="GO:0006626">
    <property type="term" value="P:protein targeting to mitochondrion"/>
    <property type="evidence" value="ECO:0007669"/>
    <property type="project" value="UniProtKB-ARBA"/>
</dbReference>
<accession>A0A4P6XLI6</accession>
<dbReference type="EMBL" id="CP034456">
    <property type="protein sequence ID" value="QBM86601.1"/>
    <property type="molecule type" value="Genomic_DNA"/>
</dbReference>
<dbReference type="GO" id="GO:0005741">
    <property type="term" value="C:mitochondrial outer membrane"/>
    <property type="evidence" value="ECO:0007669"/>
    <property type="project" value="UniProtKB-SubCell"/>
</dbReference>
<keyword evidence="6 10" id="KW-1133">Transmembrane helix</keyword>
<evidence type="ECO:0000256" key="9">
    <source>
        <dbReference type="ARBA" id="ARBA00025716"/>
    </source>
</evidence>
<sequence>MFGGPGAQPSEEQKKLQEQYAYSTLQTAGLMAGALWITPIIYHYIKRQLS</sequence>
<reference evidence="12" key="1">
    <citation type="submission" date="2019-03" db="EMBL/GenBank/DDBJ databases">
        <title>Snf2 controls pulcherriminic acid biosynthesis and connects pigmentation and antifungal activity of the yeast Metschnikowia pulcherrima.</title>
        <authorList>
            <person name="Gore-Lloyd D."/>
            <person name="Sumann I."/>
            <person name="Brachmann A.O."/>
            <person name="Schneeberger K."/>
            <person name="Ortiz-Merino R.A."/>
            <person name="Moreno-Beltran M."/>
            <person name="Schlaefli M."/>
            <person name="Kirner P."/>
            <person name="Santos Kron A."/>
            <person name="Wolfe K.H."/>
            <person name="Piel J."/>
            <person name="Ahrens C.H."/>
            <person name="Henk D."/>
            <person name="Freimoser F.M."/>
        </authorList>
    </citation>
    <scope>NUCLEOTIDE SEQUENCE [LARGE SCALE GENOMIC DNA]</scope>
    <source>
        <strain evidence="12">APC 1.2</strain>
    </source>
</reference>
<keyword evidence="8 10" id="KW-0472">Membrane</keyword>
<dbReference type="AlphaFoldDB" id="A0A4P6XLI6"/>
<evidence type="ECO:0000256" key="6">
    <source>
        <dbReference type="ARBA" id="ARBA00022989"/>
    </source>
</evidence>
<dbReference type="InterPro" id="IPR019603">
    <property type="entry name" value="Tom5"/>
</dbReference>
<keyword evidence="7" id="KW-0496">Mitochondrion</keyword>
<evidence type="ECO:0000256" key="2">
    <source>
        <dbReference type="ARBA" id="ARBA00022448"/>
    </source>
</evidence>
<evidence type="ECO:0000256" key="4">
    <source>
        <dbReference type="ARBA" id="ARBA00022787"/>
    </source>
</evidence>
<keyword evidence="3 10" id="KW-0812">Transmembrane</keyword>
<gene>
    <name evidence="11" type="primary">MPUL0A12460</name>
    <name evidence="11" type="ORF">METSCH_A12460</name>
</gene>
<comment type="subcellular location">
    <subcellularLocation>
        <location evidence="1">Mitochondrion outer membrane</location>
        <topology evidence="1">Single-pass membrane protein</topology>
    </subcellularLocation>
</comment>
<evidence type="ECO:0000256" key="5">
    <source>
        <dbReference type="ARBA" id="ARBA00022927"/>
    </source>
</evidence>
<dbReference type="GO" id="GO:0015031">
    <property type="term" value="P:protein transport"/>
    <property type="evidence" value="ECO:0007669"/>
    <property type="project" value="UniProtKB-KW"/>
</dbReference>
<comment type="similarity">
    <text evidence="9">Belongs to the Tom5 family.</text>
</comment>
<feature type="transmembrane region" description="Helical" evidence="10">
    <location>
        <begin position="20"/>
        <end position="45"/>
    </location>
</feature>
<proteinExistence type="inferred from homology"/>
<keyword evidence="4" id="KW-1000">Mitochondrion outer membrane</keyword>
<evidence type="ECO:0000256" key="1">
    <source>
        <dbReference type="ARBA" id="ARBA00004572"/>
    </source>
</evidence>
<evidence type="ECO:0000313" key="12">
    <source>
        <dbReference type="Proteomes" id="UP000292447"/>
    </source>
</evidence>
<evidence type="ECO:0000256" key="10">
    <source>
        <dbReference type="SAM" id="Phobius"/>
    </source>
</evidence>
<dbReference type="Proteomes" id="UP000292447">
    <property type="component" value="Chromosome I"/>
</dbReference>
<evidence type="ECO:0000256" key="3">
    <source>
        <dbReference type="ARBA" id="ARBA00022692"/>
    </source>
</evidence>
<protein>
    <submittedName>
        <fullName evidence="11">Import receptor subunit TOM5</fullName>
    </submittedName>
</protein>